<dbReference type="Pfam" id="PF00460">
    <property type="entry name" value="Flg_bb_rod"/>
    <property type="match status" value="1"/>
</dbReference>
<comment type="subcellular location">
    <subcellularLocation>
        <location evidence="1 4">Bacterial flagellum basal body</location>
    </subcellularLocation>
</comment>
<dbReference type="Proteomes" id="UP001142610">
    <property type="component" value="Unassembled WGS sequence"/>
</dbReference>
<dbReference type="InterPro" id="IPR001444">
    <property type="entry name" value="Flag_bb_rod_N"/>
</dbReference>
<dbReference type="AlphaFoldDB" id="A0A9X2L8D5"/>
<dbReference type="GO" id="GO:0005829">
    <property type="term" value="C:cytosol"/>
    <property type="evidence" value="ECO:0007669"/>
    <property type="project" value="TreeGrafter"/>
</dbReference>
<keyword evidence="3 4" id="KW-0975">Bacterial flagellum</keyword>
<comment type="similarity">
    <text evidence="2 4">Belongs to the flagella basal body rod proteins family.</text>
</comment>
<gene>
    <name evidence="7" type="ORF">NOG11_05885</name>
</gene>
<keyword evidence="7" id="KW-0966">Cell projection</keyword>
<accession>A0A9X2L8D5</accession>
<evidence type="ECO:0000259" key="5">
    <source>
        <dbReference type="Pfam" id="PF00460"/>
    </source>
</evidence>
<name>A0A9X2L8D5_9PROT</name>
<dbReference type="InterPro" id="IPR037925">
    <property type="entry name" value="FlgE/F/G-like"/>
</dbReference>
<dbReference type="SUPFAM" id="SSF117143">
    <property type="entry name" value="Flagellar hook protein flgE"/>
    <property type="match status" value="1"/>
</dbReference>
<evidence type="ECO:0000256" key="2">
    <source>
        <dbReference type="ARBA" id="ARBA00009677"/>
    </source>
</evidence>
<evidence type="ECO:0000313" key="7">
    <source>
        <dbReference type="EMBL" id="MCQ8184917.1"/>
    </source>
</evidence>
<protein>
    <recommendedName>
        <fullName evidence="4">Flagellar hook protein FlgE</fullName>
    </recommendedName>
</protein>
<comment type="caution">
    <text evidence="7">The sequence shown here is derived from an EMBL/GenBank/DDBJ whole genome shotgun (WGS) entry which is preliminary data.</text>
</comment>
<dbReference type="Pfam" id="PF06429">
    <property type="entry name" value="Flg_bbr_C"/>
    <property type="match status" value="1"/>
</dbReference>
<dbReference type="GO" id="GO:0009424">
    <property type="term" value="C:bacterial-type flagellum hook"/>
    <property type="evidence" value="ECO:0007669"/>
    <property type="project" value="TreeGrafter"/>
</dbReference>
<dbReference type="GO" id="GO:0071978">
    <property type="term" value="P:bacterial-type flagellum-dependent swarming motility"/>
    <property type="evidence" value="ECO:0007669"/>
    <property type="project" value="TreeGrafter"/>
</dbReference>
<dbReference type="InterPro" id="IPR020013">
    <property type="entry name" value="Flagellar_FlgE/F/G"/>
</dbReference>
<dbReference type="EMBL" id="JANIBC010000003">
    <property type="protein sequence ID" value="MCQ8184917.1"/>
    <property type="molecule type" value="Genomic_DNA"/>
</dbReference>
<feature type="domain" description="Flagellar basal body rod protein N-terminal" evidence="5">
    <location>
        <begin position="7"/>
        <end position="37"/>
    </location>
</feature>
<dbReference type="InterPro" id="IPR010930">
    <property type="entry name" value="Flg_bb/hook_C_dom"/>
</dbReference>
<evidence type="ECO:0000259" key="6">
    <source>
        <dbReference type="Pfam" id="PF06429"/>
    </source>
</evidence>
<sequence>MTISSSLNAGVMGLSVNATKLATISDNVANSGTIGYKRAAADFVSMVIAETPAAYSAGGVRVETVRLAGEQGALFATGSSTDLAIAGRGFLPVTQSYDVGDQAGDRPLLLTSTGSFRADDKGFLVTPGGAALLGWPVTADGTVGDVTRRSASDLVPININTSELAAEPTTDVRLGINLPAAATEAGGSGDPYTLPIEAFDNLGRIQTIDAVFTPQLPAAGASNRWTMELIDNSQVPPASIGTLDIEFSNLNPGGGTIANVTAGGGAAYDPLTGEVDVSWLDVGNDLTIDIGAIGEAGAISQFSEVFRPINVVRNGAPAGDFSRVEVDETGRMEAIYETGFRRFIYQVPVADVPNPNGLSAADNQSFRVSQESGDFYLHDAGDGAVGGIAGFALAESTTDLGTELTDLIRTQRAYASNASVIRSVDEMLQETTNILR</sequence>
<dbReference type="NCBIfam" id="TIGR03506">
    <property type="entry name" value="FlgEFG_subfam"/>
    <property type="match status" value="1"/>
</dbReference>
<dbReference type="GO" id="GO:0009425">
    <property type="term" value="C:bacterial-type flagellum basal body"/>
    <property type="evidence" value="ECO:0007669"/>
    <property type="project" value="UniProtKB-SubCell"/>
</dbReference>
<dbReference type="PANTHER" id="PTHR30435">
    <property type="entry name" value="FLAGELLAR PROTEIN"/>
    <property type="match status" value="1"/>
</dbReference>
<evidence type="ECO:0000256" key="4">
    <source>
        <dbReference type="RuleBase" id="RU362116"/>
    </source>
</evidence>
<proteinExistence type="inferred from homology"/>
<keyword evidence="7" id="KW-0969">Cilium</keyword>
<comment type="function">
    <text evidence="4">A flexible structure which links the flagellar filament to the drive apparatus in the basal body.</text>
</comment>
<evidence type="ECO:0000256" key="1">
    <source>
        <dbReference type="ARBA" id="ARBA00004117"/>
    </source>
</evidence>
<dbReference type="PANTHER" id="PTHR30435:SF1">
    <property type="entry name" value="FLAGELLAR HOOK PROTEIN FLGE"/>
    <property type="match status" value="1"/>
</dbReference>
<feature type="domain" description="Flagellar basal-body/hook protein C-terminal" evidence="6">
    <location>
        <begin position="393"/>
        <end position="434"/>
    </location>
</feature>
<reference evidence="7" key="1">
    <citation type="submission" date="2022-07" db="EMBL/GenBank/DDBJ databases">
        <title>Parvularcula maris sp. nov., an algicidal bacterium isolated from seawater.</title>
        <authorList>
            <person name="Li F."/>
        </authorList>
    </citation>
    <scope>NUCLEOTIDE SEQUENCE</scope>
    <source>
        <strain evidence="7">BGMRC 0090</strain>
    </source>
</reference>
<evidence type="ECO:0000256" key="3">
    <source>
        <dbReference type="ARBA" id="ARBA00023143"/>
    </source>
</evidence>
<keyword evidence="8" id="KW-1185">Reference proteome</keyword>
<dbReference type="RefSeq" id="WP_256618779.1">
    <property type="nucleotide sequence ID" value="NZ_JANIBC010000003.1"/>
</dbReference>
<evidence type="ECO:0000313" key="8">
    <source>
        <dbReference type="Proteomes" id="UP001142610"/>
    </source>
</evidence>
<keyword evidence="7" id="KW-0282">Flagellum</keyword>
<organism evidence="7 8">
    <name type="scientific">Parvularcula maris</name>
    <dbReference type="NCBI Taxonomy" id="2965077"/>
    <lineage>
        <taxon>Bacteria</taxon>
        <taxon>Pseudomonadati</taxon>
        <taxon>Pseudomonadota</taxon>
        <taxon>Alphaproteobacteria</taxon>
        <taxon>Parvularculales</taxon>
        <taxon>Parvularculaceae</taxon>
        <taxon>Parvularcula</taxon>
    </lineage>
</organism>